<organism evidence="1 2">
    <name type="scientific">Megamonas hypermegale</name>
    <dbReference type="NCBI Taxonomy" id="158847"/>
    <lineage>
        <taxon>Bacteria</taxon>
        <taxon>Bacillati</taxon>
        <taxon>Bacillota</taxon>
        <taxon>Negativicutes</taxon>
        <taxon>Selenomonadales</taxon>
        <taxon>Selenomonadaceae</taxon>
        <taxon>Megamonas</taxon>
    </lineage>
</organism>
<name>A0A239TB46_9FIRM</name>
<accession>A0A239TB46</accession>
<protein>
    <submittedName>
        <fullName evidence="1">Uncharacterized protein</fullName>
    </submittedName>
</protein>
<evidence type="ECO:0000313" key="2">
    <source>
        <dbReference type="Proteomes" id="UP000215383"/>
    </source>
</evidence>
<dbReference type="AlphaFoldDB" id="A0A239TB46"/>
<sequence>MKVDINNIIDDSKIDDLKIKSILKDVFQELIEYQENLRQDTDKQIKEEYLSEKRDWDDVWQIKTMLEDKNNINIGIGNGFRPIKIGNSIYFANDTMEKMAKVNKEENQFFLNCMYDELESLCQKKYHGFIITKENQKKEFTYKLVEQYRFIEAEKLLYEIANLYRIRKPRIFSPYARRAVDVCIENINSDEFLSALEYNFCLYENKLQGVLLTNFVLMWNVDIQNENEPLKGLEPSEKEPYYQYFYNEDIKENSFIYTKNICNHIYKKDNEIRIFCQDKMERNEYKKINILDTKENNNIVFENIFENKHINKCNHLRTKADVIYILNLFNNINNDYNCSLISVGAVNNNGKNLVRYRKEHSYFKEKNELYFSNMRNKPYICIKFTGKKIFLVDYANYMLHYLESKYPEYNWVGKY</sequence>
<proteinExistence type="predicted"/>
<dbReference type="GeneID" id="78506205"/>
<gene>
    <name evidence="1" type="ORF">SAMEA4364220_00161</name>
</gene>
<dbReference type="RefSeq" id="WP_027889908.1">
    <property type="nucleotide sequence ID" value="NZ_LT906446.1"/>
</dbReference>
<dbReference type="EMBL" id="LT906446">
    <property type="protein sequence ID" value="SNU94184.1"/>
    <property type="molecule type" value="Genomic_DNA"/>
</dbReference>
<dbReference type="Proteomes" id="UP000215383">
    <property type="component" value="Chromosome 1"/>
</dbReference>
<reference evidence="1 2" key="1">
    <citation type="submission" date="2017-06" db="EMBL/GenBank/DDBJ databases">
        <authorList>
            <consortium name="Pathogen Informatics"/>
        </authorList>
    </citation>
    <scope>NUCLEOTIDE SEQUENCE [LARGE SCALE GENOMIC DNA]</scope>
    <source>
        <strain evidence="1 2">NCTC10570</strain>
    </source>
</reference>
<evidence type="ECO:0000313" key="1">
    <source>
        <dbReference type="EMBL" id="SNU94184.1"/>
    </source>
</evidence>
<keyword evidence="2" id="KW-1185">Reference proteome</keyword>